<gene>
    <name evidence="4" type="ORF">WM2015_2164</name>
</gene>
<dbReference type="KEGG" id="wma:WM2015_2164"/>
<keyword evidence="2" id="KW-0479">Metal-binding</keyword>
<keyword evidence="1" id="KW-0645">Protease</keyword>
<evidence type="ECO:0000256" key="1">
    <source>
        <dbReference type="ARBA" id="ARBA00022670"/>
    </source>
</evidence>
<dbReference type="PATRIC" id="fig|1579979.3.peg.2211"/>
<dbReference type="InterPro" id="IPR051458">
    <property type="entry name" value="Cyt/Met_Dipeptidase"/>
</dbReference>
<dbReference type="Pfam" id="PF01546">
    <property type="entry name" value="Peptidase_M20"/>
    <property type="match status" value="1"/>
</dbReference>
<dbReference type="Pfam" id="PF07687">
    <property type="entry name" value="M20_dimer"/>
    <property type="match status" value="1"/>
</dbReference>
<name>A0A0K0XY16_9GAMM</name>
<proteinExistence type="predicted"/>
<dbReference type="GO" id="GO:0046872">
    <property type="term" value="F:metal ion binding"/>
    <property type="evidence" value="ECO:0007669"/>
    <property type="project" value="UniProtKB-KW"/>
</dbReference>
<dbReference type="GO" id="GO:0008233">
    <property type="term" value="F:peptidase activity"/>
    <property type="evidence" value="ECO:0007669"/>
    <property type="project" value="UniProtKB-KW"/>
</dbReference>
<organism evidence="4 5">
    <name type="scientific">Wenzhouxiangella marina</name>
    <dbReference type="NCBI Taxonomy" id="1579979"/>
    <lineage>
        <taxon>Bacteria</taxon>
        <taxon>Pseudomonadati</taxon>
        <taxon>Pseudomonadota</taxon>
        <taxon>Gammaproteobacteria</taxon>
        <taxon>Chromatiales</taxon>
        <taxon>Wenzhouxiangellaceae</taxon>
        <taxon>Wenzhouxiangella</taxon>
    </lineage>
</organism>
<dbReference type="RefSeq" id="WP_049726081.1">
    <property type="nucleotide sequence ID" value="NZ_CP012154.1"/>
</dbReference>
<protein>
    <submittedName>
        <fullName evidence="4">Peptidase M20</fullName>
    </submittedName>
</protein>
<dbReference type="CDD" id="cd05682">
    <property type="entry name" value="M20_dipept_dapE"/>
    <property type="match status" value="1"/>
</dbReference>
<dbReference type="Gene3D" id="3.40.630.10">
    <property type="entry name" value="Zn peptidases"/>
    <property type="match status" value="1"/>
</dbReference>
<evidence type="ECO:0000256" key="2">
    <source>
        <dbReference type="ARBA" id="ARBA00022723"/>
    </source>
</evidence>
<dbReference type="OrthoDB" id="9761532at2"/>
<dbReference type="Proteomes" id="UP000066624">
    <property type="component" value="Chromosome"/>
</dbReference>
<evidence type="ECO:0000256" key="3">
    <source>
        <dbReference type="ARBA" id="ARBA00022801"/>
    </source>
</evidence>
<dbReference type="EMBL" id="CP012154">
    <property type="protein sequence ID" value="AKS42527.1"/>
    <property type="molecule type" value="Genomic_DNA"/>
</dbReference>
<accession>A0A0K0XY16</accession>
<dbReference type="PANTHER" id="PTHR43270:SF4">
    <property type="entry name" value="CARNOSINE DIPEPTIDASE 2, ISOFORM A"/>
    <property type="match status" value="1"/>
</dbReference>
<dbReference type="InterPro" id="IPR011650">
    <property type="entry name" value="Peptidase_M20_dimer"/>
</dbReference>
<dbReference type="SUPFAM" id="SSF53187">
    <property type="entry name" value="Zn-dependent exopeptidases"/>
    <property type="match status" value="1"/>
</dbReference>
<sequence>MDKAERLIREQWAQSITPELVDYIRIPAKSPHFDPDWARHGYIDEAVEHIARWCREQPIEGLSVEVLRLGERTPVIFMEVPGTVEDTVLLYGHLDKQPEMTGWAEGLGPWEPVIRDGRLYGRGGADDGYAAYASLAAIRALQAEGRPHARFVILIEACEESGSYDLPAYIEHLDERIGTPSLVVCLDSGAGNYEQLWITTSLRGMAAGSLEVDILEEGVHSGYASGIVPSSFRIARQLLSRLEDESTGAILPEGFSVEIPEQRRAQLAAVADALGEGIHQAYPWVEGAGPVGQDSLERLLNRNWRAALAVTGAAGLPDIGSAGNVLRPGTALKLSLRLPPTLDGDRATELMKQVLESDPPYGARVRFVADQSATGWNAPPVADWLDQACQAASRAVFGKAAMYMGEGGTIPFMAMLGESFPESQFLITGVLGPKSNAHGPNEFLHLDYARRLTEVVARVLGAHAGREFDRAA</sequence>
<keyword evidence="5" id="KW-1185">Reference proteome</keyword>
<evidence type="ECO:0000313" key="5">
    <source>
        <dbReference type="Proteomes" id="UP000066624"/>
    </source>
</evidence>
<dbReference type="GO" id="GO:0006508">
    <property type="term" value="P:proteolysis"/>
    <property type="evidence" value="ECO:0007669"/>
    <property type="project" value="UniProtKB-KW"/>
</dbReference>
<dbReference type="PANTHER" id="PTHR43270">
    <property type="entry name" value="BETA-ALA-HIS DIPEPTIDASE"/>
    <property type="match status" value="1"/>
</dbReference>
<dbReference type="Gene3D" id="3.30.70.360">
    <property type="match status" value="1"/>
</dbReference>
<evidence type="ECO:0000313" key="4">
    <source>
        <dbReference type="EMBL" id="AKS42527.1"/>
    </source>
</evidence>
<dbReference type="AlphaFoldDB" id="A0A0K0XY16"/>
<keyword evidence="3" id="KW-0378">Hydrolase</keyword>
<dbReference type="InterPro" id="IPR002933">
    <property type="entry name" value="Peptidase_M20"/>
</dbReference>
<reference evidence="4 5" key="1">
    <citation type="submission" date="2015-07" db="EMBL/GenBank/DDBJ databases">
        <authorList>
            <person name="Noorani M."/>
        </authorList>
    </citation>
    <scope>NUCLEOTIDE SEQUENCE [LARGE SCALE GENOMIC DNA]</scope>
    <source>
        <strain evidence="4 5">KCTC 42284</strain>
    </source>
</reference>
<dbReference type="STRING" id="1579979.WM2015_2164"/>